<feature type="region of interest" description="Disordered" evidence="1">
    <location>
        <begin position="32"/>
        <end position="77"/>
    </location>
</feature>
<feature type="region of interest" description="Disordered" evidence="1">
    <location>
        <begin position="202"/>
        <end position="226"/>
    </location>
</feature>
<keyword evidence="3" id="KW-1185">Reference proteome</keyword>
<dbReference type="VEuPathDB" id="FungiDB:VP01_1533g1"/>
<protein>
    <submittedName>
        <fullName evidence="2">Uncharacterized protein</fullName>
    </submittedName>
</protein>
<comment type="caution">
    <text evidence="2">The sequence shown here is derived from an EMBL/GenBank/DDBJ whole genome shotgun (WGS) entry which is preliminary data.</text>
</comment>
<evidence type="ECO:0000313" key="2">
    <source>
        <dbReference type="EMBL" id="KNZ60580.1"/>
    </source>
</evidence>
<proteinExistence type="predicted"/>
<gene>
    <name evidence="2" type="ORF">VP01_1533g1</name>
</gene>
<dbReference type="OrthoDB" id="2497029at2759"/>
<sequence length="375" mass="42215">MALTYPFQSNKFPSQLDTEAIICGRAAFDSGEKDSIKGGNLPKGPIPKCTINPIGSPRPRSLRKPDGPEPVRKARPKERDKWIDAIRNHWLEYFKKISRKLLSTITTNTAAGNKWKIVNVDPIVNLTSMEIPKQLSSPQNMFQGIMNRPEDGEGDITGLLDQVVSLTPIGPLVHRTEVDLNFDLEQVAQLFFVSPRRSTTQLSSAGRDDIPHVTASQSRTGQPITTDMGATDPLKAFLLDRPPQKGKSYIREGLKEHNLVFQPLHSPKLFKDAFIFWLATALRQTHPFENQSWLSLCPFKFGGESLSSLTPCVVTFTNSKKGKYAIVSLSRRHFWRLMTDCCPPPPPPYHHQIGTGMIRPYPVNHYVRSSFPEQY</sequence>
<reference evidence="2 3" key="1">
    <citation type="submission" date="2015-08" db="EMBL/GenBank/DDBJ databases">
        <title>Next Generation Sequencing and Analysis of the Genome of Puccinia sorghi L Schw, the Causal Agent of Maize Common Rust.</title>
        <authorList>
            <person name="Rochi L."/>
            <person name="Burguener G."/>
            <person name="Darino M."/>
            <person name="Turjanski A."/>
            <person name="Kreff E."/>
            <person name="Dieguez M.J."/>
            <person name="Sacco F."/>
        </authorList>
    </citation>
    <scope>NUCLEOTIDE SEQUENCE [LARGE SCALE GENOMIC DNA]</scope>
    <source>
        <strain evidence="2 3">RO10H11247</strain>
    </source>
</reference>
<feature type="compositionally biased region" description="Basic and acidic residues" evidence="1">
    <location>
        <begin position="63"/>
        <end position="77"/>
    </location>
</feature>
<accession>A0A0L6VKC9</accession>
<dbReference type="EMBL" id="LAVV01005931">
    <property type="protein sequence ID" value="KNZ60580.1"/>
    <property type="molecule type" value="Genomic_DNA"/>
</dbReference>
<evidence type="ECO:0000256" key="1">
    <source>
        <dbReference type="SAM" id="MobiDB-lite"/>
    </source>
</evidence>
<organism evidence="2 3">
    <name type="scientific">Puccinia sorghi</name>
    <dbReference type="NCBI Taxonomy" id="27349"/>
    <lineage>
        <taxon>Eukaryota</taxon>
        <taxon>Fungi</taxon>
        <taxon>Dikarya</taxon>
        <taxon>Basidiomycota</taxon>
        <taxon>Pucciniomycotina</taxon>
        <taxon>Pucciniomycetes</taxon>
        <taxon>Pucciniales</taxon>
        <taxon>Pucciniaceae</taxon>
        <taxon>Puccinia</taxon>
    </lineage>
</organism>
<dbReference type="Proteomes" id="UP000037035">
    <property type="component" value="Unassembled WGS sequence"/>
</dbReference>
<evidence type="ECO:0000313" key="3">
    <source>
        <dbReference type="Proteomes" id="UP000037035"/>
    </source>
</evidence>
<dbReference type="AlphaFoldDB" id="A0A0L6VKC9"/>
<name>A0A0L6VKC9_9BASI</name>
<feature type="compositionally biased region" description="Polar residues" evidence="1">
    <location>
        <begin position="214"/>
        <end position="225"/>
    </location>
</feature>